<reference evidence="1 2" key="1">
    <citation type="submission" date="2023-05" db="EMBL/GenBank/DDBJ databases">
        <title>Rombocin, a short stable natural nisin variant, displays selective antimicrobial activity against Listeria monocytogenes and employs dual mode of action to kill target bacterial strains.</title>
        <authorList>
            <person name="Wambui J."/>
            <person name="Stephan R."/>
            <person name="Kuipers O.P."/>
        </authorList>
    </citation>
    <scope>NUCLEOTIDE SEQUENCE [LARGE SCALE GENOMIC DNA]</scope>
    <source>
        <strain evidence="1 2">RC002</strain>
    </source>
</reference>
<keyword evidence="2" id="KW-1185">Reference proteome</keyword>
<gene>
    <name evidence="1" type="ORF">QOZ84_02050</name>
</gene>
<organism evidence="1 2">
    <name type="scientific">Romboutsia sedimentorum</name>
    <dbReference type="NCBI Taxonomy" id="1368474"/>
    <lineage>
        <taxon>Bacteria</taxon>
        <taxon>Bacillati</taxon>
        <taxon>Bacillota</taxon>
        <taxon>Clostridia</taxon>
        <taxon>Peptostreptococcales</taxon>
        <taxon>Peptostreptococcaceae</taxon>
        <taxon>Romboutsia</taxon>
    </lineage>
</organism>
<evidence type="ECO:0000313" key="1">
    <source>
        <dbReference type="EMBL" id="MDK2562316.1"/>
    </source>
</evidence>
<dbReference type="Proteomes" id="UP001301012">
    <property type="component" value="Unassembled WGS sequence"/>
</dbReference>
<proteinExistence type="predicted"/>
<evidence type="ECO:0000313" key="2">
    <source>
        <dbReference type="Proteomes" id="UP001301012"/>
    </source>
</evidence>
<sequence>MENKRFKMVLVLLIMILVILIMAFYKLSQPSYFAIKSDTVKDQVHAYKLITESNEFNDLYLEIGQLIEKNTKISSEEVNKIIDTSGYKNVDKDRLELIDTKINYTINSSDLDLSFYYNESKKLIERIDAVNKGENLDIQVFRDDTGILYIQSFKKCKNSIQRYLILKNLRANDIEILDDTLRKLLK</sequence>
<name>A0ABT7E5Y5_9FIRM</name>
<accession>A0ABT7E5Y5</accession>
<dbReference type="RefSeq" id="WP_284131296.1">
    <property type="nucleotide sequence ID" value="NZ_JASKYM010000001.1"/>
</dbReference>
<dbReference type="EMBL" id="JASKYM010000001">
    <property type="protein sequence ID" value="MDK2562316.1"/>
    <property type="molecule type" value="Genomic_DNA"/>
</dbReference>
<protein>
    <submittedName>
        <fullName evidence="1">Uncharacterized protein</fullName>
    </submittedName>
</protein>
<comment type="caution">
    <text evidence="1">The sequence shown here is derived from an EMBL/GenBank/DDBJ whole genome shotgun (WGS) entry which is preliminary data.</text>
</comment>